<protein>
    <submittedName>
        <fullName evidence="1">Uncharacterized protein</fullName>
    </submittedName>
</protein>
<dbReference type="RefSeq" id="WP_173130075.1">
    <property type="nucleotide sequence ID" value="NZ_JABRWJ010000009.1"/>
</dbReference>
<proteinExistence type="predicted"/>
<evidence type="ECO:0000313" key="2">
    <source>
        <dbReference type="Proteomes" id="UP000737171"/>
    </source>
</evidence>
<keyword evidence="2" id="KW-1185">Reference proteome</keyword>
<dbReference type="Proteomes" id="UP000737171">
    <property type="component" value="Unassembled WGS sequence"/>
</dbReference>
<organism evidence="1 2">
    <name type="scientific">Pseudaquabacterium terrae</name>
    <dbReference type="NCBI Taxonomy" id="2732868"/>
    <lineage>
        <taxon>Bacteria</taxon>
        <taxon>Pseudomonadati</taxon>
        <taxon>Pseudomonadota</taxon>
        <taxon>Betaproteobacteria</taxon>
        <taxon>Burkholderiales</taxon>
        <taxon>Sphaerotilaceae</taxon>
        <taxon>Pseudaquabacterium</taxon>
    </lineage>
</organism>
<accession>A0ABX2EQ33</accession>
<sequence length="298" mass="32233">MSAMQAVFDRILAGDAHLLDGFAVQRVVTSGRRTESGICIHEDRLDIAGDGRVRLALHRSLSDMPGRQVGVFETQVPADVVVGLVRLLKAHPFETMPRSQIRPVDTVMRLSVVAGGMVSEFTFASTDRDAAASLRPLLGELATLLARAEEHPSMTLGLMLAAPERVAIGESRLAVSVAFGNFGSQGYWMTHPAHLAGGDDLFVLLYGRLPEVRDDQMPPPLEIARVPLEVSVRPVPDLVWMGPRTKMTIECSAEVRFQAGGPHFMRAGYCTYGGEATIASQPRFVGGVFASDIEVLVT</sequence>
<reference evidence="1 2" key="1">
    <citation type="submission" date="2020-05" db="EMBL/GenBank/DDBJ databases">
        <title>Aquincola sp. isolate from soil.</title>
        <authorList>
            <person name="Han J."/>
            <person name="Kim D.-U."/>
        </authorList>
    </citation>
    <scope>NUCLEOTIDE SEQUENCE [LARGE SCALE GENOMIC DNA]</scope>
    <source>
        <strain evidence="1 2">S2</strain>
    </source>
</reference>
<gene>
    <name evidence="1" type="ORF">HLB44_26700</name>
</gene>
<dbReference type="EMBL" id="JABRWJ010000009">
    <property type="protein sequence ID" value="NRF70599.1"/>
    <property type="molecule type" value="Genomic_DNA"/>
</dbReference>
<name>A0ABX2EQ33_9BURK</name>
<comment type="caution">
    <text evidence="1">The sequence shown here is derived from an EMBL/GenBank/DDBJ whole genome shotgun (WGS) entry which is preliminary data.</text>
</comment>
<evidence type="ECO:0000313" key="1">
    <source>
        <dbReference type="EMBL" id="NRF70599.1"/>
    </source>
</evidence>